<feature type="compositionally biased region" description="Low complexity" evidence="1">
    <location>
        <begin position="79"/>
        <end position="92"/>
    </location>
</feature>
<evidence type="ECO:0000313" key="4">
    <source>
        <dbReference type="Proteomes" id="UP000824120"/>
    </source>
</evidence>
<feature type="compositionally biased region" description="Basic and acidic residues" evidence="1">
    <location>
        <begin position="102"/>
        <end position="114"/>
    </location>
</feature>
<reference evidence="3 4" key="1">
    <citation type="submission" date="2020-09" db="EMBL/GenBank/DDBJ databases">
        <title>De no assembly of potato wild relative species, Solanum commersonii.</title>
        <authorList>
            <person name="Cho K."/>
        </authorList>
    </citation>
    <scope>NUCLEOTIDE SEQUENCE [LARGE SCALE GENOMIC DNA]</scope>
    <source>
        <strain evidence="3">LZ3.2</strain>
        <tissue evidence="3">Leaf</tissue>
    </source>
</reference>
<accession>A0A9J5XME7</accession>
<keyword evidence="4" id="KW-1185">Reference proteome</keyword>
<evidence type="ECO:0000256" key="1">
    <source>
        <dbReference type="SAM" id="MobiDB-lite"/>
    </source>
</evidence>
<feature type="chain" id="PRO_5039909941" description="Glycine-rich protein" evidence="2">
    <location>
        <begin position="27"/>
        <end position="139"/>
    </location>
</feature>
<evidence type="ECO:0000313" key="3">
    <source>
        <dbReference type="EMBL" id="KAG5588639.1"/>
    </source>
</evidence>
<name>A0A9J5XME7_SOLCO</name>
<dbReference type="InterPro" id="IPR052872">
    <property type="entry name" value="ESR_Regulator"/>
</dbReference>
<feature type="signal peptide" evidence="2">
    <location>
        <begin position="1"/>
        <end position="26"/>
    </location>
</feature>
<dbReference type="Proteomes" id="UP000824120">
    <property type="component" value="Chromosome 9"/>
</dbReference>
<feature type="compositionally biased region" description="Gly residues" evidence="1">
    <location>
        <begin position="66"/>
        <end position="78"/>
    </location>
</feature>
<keyword evidence="2" id="KW-0732">Signal</keyword>
<organism evidence="3 4">
    <name type="scientific">Solanum commersonii</name>
    <name type="common">Commerson's wild potato</name>
    <name type="synonym">Commerson's nightshade</name>
    <dbReference type="NCBI Taxonomy" id="4109"/>
    <lineage>
        <taxon>Eukaryota</taxon>
        <taxon>Viridiplantae</taxon>
        <taxon>Streptophyta</taxon>
        <taxon>Embryophyta</taxon>
        <taxon>Tracheophyta</taxon>
        <taxon>Spermatophyta</taxon>
        <taxon>Magnoliopsida</taxon>
        <taxon>eudicotyledons</taxon>
        <taxon>Gunneridae</taxon>
        <taxon>Pentapetalae</taxon>
        <taxon>asterids</taxon>
        <taxon>lamiids</taxon>
        <taxon>Solanales</taxon>
        <taxon>Solanaceae</taxon>
        <taxon>Solanoideae</taxon>
        <taxon>Solaneae</taxon>
        <taxon>Solanum</taxon>
    </lineage>
</organism>
<evidence type="ECO:0008006" key="5">
    <source>
        <dbReference type="Google" id="ProtNLM"/>
    </source>
</evidence>
<dbReference type="PANTHER" id="PTHR37372">
    <property type="entry name" value="OS06G0316800 PROTEIN"/>
    <property type="match status" value="1"/>
</dbReference>
<dbReference type="EMBL" id="JACXVP010000009">
    <property type="protein sequence ID" value="KAG5588639.1"/>
    <property type="molecule type" value="Genomic_DNA"/>
</dbReference>
<feature type="compositionally biased region" description="Gly residues" evidence="1">
    <location>
        <begin position="115"/>
        <end position="124"/>
    </location>
</feature>
<gene>
    <name evidence="3" type="ORF">H5410_049073</name>
</gene>
<comment type="caution">
    <text evidence="3">The sequence shown here is derived from an EMBL/GenBank/DDBJ whole genome shotgun (WGS) entry which is preliminary data.</text>
</comment>
<evidence type="ECO:0000256" key="2">
    <source>
        <dbReference type="SAM" id="SignalP"/>
    </source>
</evidence>
<dbReference type="AlphaFoldDB" id="A0A9J5XME7"/>
<dbReference type="InterPro" id="IPR010800">
    <property type="entry name" value="GRP"/>
</dbReference>
<sequence>MMGSKAFIFLCLFVAICAMISSEVVARELAETSLESDNKNDEHTDGRSGYNGYKPPRDKYNNGYKSPGGGYKPPGGGYRPPNGEYKPPHGGYKPPGGGYNPPHDEYKPPSDGHHPPGGGGGGGHHPPHGGYNPPGGGHD</sequence>
<dbReference type="OrthoDB" id="1936545at2759"/>
<dbReference type="PANTHER" id="PTHR37372:SF3">
    <property type="entry name" value="GLYCINE-RICH PROTEIN"/>
    <property type="match status" value="1"/>
</dbReference>
<protein>
    <recommendedName>
        <fullName evidence="5">Glycine-rich protein</fullName>
    </recommendedName>
</protein>
<feature type="compositionally biased region" description="Basic and acidic residues" evidence="1">
    <location>
        <begin position="32"/>
        <end position="46"/>
    </location>
</feature>
<proteinExistence type="predicted"/>
<dbReference type="Pfam" id="PF07172">
    <property type="entry name" value="GRP"/>
    <property type="match status" value="1"/>
</dbReference>
<feature type="region of interest" description="Disordered" evidence="1">
    <location>
        <begin position="32"/>
        <end position="139"/>
    </location>
</feature>